<evidence type="ECO:0000313" key="7">
    <source>
        <dbReference type="Proteomes" id="UP001476282"/>
    </source>
</evidence>
<dbReference type="RefSeq" id="WP_353567411.1">
    <property type="nucleotide sequence ID" value="NZ_BAABRI010000013.1"/>
</dbReference>
<protein>
    <submittedName>
        <fullName evidence="6">Oxygen regulatory protein NreC</fullName>
    </submittedName>
</protein>
<dbReference type="SMART" id="SM00421">
    <property type="entry name" value="HTH_LUXR"/>
    <property type="match status" value="1"/>
</dbReference>
<evidence type="ECO:0000256" key="1">
    <source>
        <dbReference type="ARBA" id="ARBA00022553"/>
    </source>
</evidence>
<comment type="caution">
    <text evidence="6">The sequence shown here is derived from an EMBL/GenBank/DDBJ whole genome shotgun (WGS) entry which is preliminary data.</text>
</comment>
<keyword evidence="7" id="KW-1185">Reference proteome</keyword>
<keyword evidence="2" id="KW-0238">DNA-binding</keyword>
<evidence type="ECO:0000256" key="3">
    <source>
        <dbReference type="PROSITE-ProRule" id="PRU00169"/>
    </source>
</evidence>
<evidence type="ECO:0000259" key="4">
    <source>
        <dbReference type="PROSITE" id="PS50043"/>
    </source>
</evidence>
<dbReference type="EMBL" id="BAABRI010000013">
    <property type="protein sequence ID" value="GAA5483297.1"/>
    <property type="molecule type" value="Genomic_DNA"/>
</dbReference>
<evidence type="ECO:0000313" key="6">
    <source>
        <dbReference type="EMBL" id="GAA5483297.1"/>
    </source>
</evidence>
<name>A0ABP9UPD4_9BACT</name>
<evidence type="ECO:0000259" key="5">
    <source>
        <dbReference type="PROSITE" id="PS50110"/>
    </source>
</evidence>
<evidence type="ECO:0000256" key="2">
    <source>
        <dbReference type="ARBA" id="ARBA00023125"/>
    </source>
</evidence>
<dbReference type="PANTHER" id="PTHR43214">
    <property type="entry name" value="TWO-COMPONENT RESPONSE REGULATOR"/>
    <property type="match status" value="1"/>
</dbReference>
<dbReference type="InterPro" id="IPR016032">
    <property type="entry name" value="Sig_transdc_resp-reg_C-effctor"/>
</dbReference>
<dbReference type="InterPro" id="IPR058245">
    <property type="entry name" value="NreC/VraR/RcsB-like_REC"/>
</dbReference>
<accession>A0ABP9UPD4</accession>
<keyword evidence="1 3" id="KW-0597">Phosphoprotein</keyword>
<feature type="domain" description="HTH luxR-type" evidence="4">
    <location>
        <begin position="152"/>
        <end position="217"/>
    </location>
</feature>
<dbReference type="InterPro" id="IPR000792">
    <property type="entry name" value="Tscrpt_reg_LuxR_C"/>
</dbReference>
<dbReference type="SUPFAM" id="SSF46894">
    <property type="entry name" value="C-terminal effector domain of the bipartite response regulators"/>
    <property type="match status" value="1"/>
</dbReference>
<dbReference type="PRINTS" id="PR00038">
    <property type="entry name" value="HTHLUXR"/>
</dbReference>
<dbReference type="Proteomes" id="UP001476282">
    <property type="component" value="Unassembled WGS sequence"/>
</dbReference>
<dbReference type="CDD" id="cd06170">
    <property type="entry name" value="LuxR_C_like"/>
    <property type="match status" value="1"/>
</dbReference>
<dbReference type="SUPFAM" id="SSF52172">
    <property type="entry name" value="CheY-like"/>
    <property type="match status" value="1"/>
</dbReference>
<feature type="modified residue" description="4-aspartylphosphate" evidence="3">
    <location>
        <position position="64"/>
    </location>
</feature>
<dbReference type="InterPro" id="IPR001789">
    <property type="entry name" value="Sig_transdc_resp-reg_receiver"/>
</dbReference>
<feature type="domain" description="Response regulatory" evidence="5">
    <location>
        <begin position="11"/>
        <end position="129"/>
    </location>
</feature>
<dbReference type="PROSITE" id="PS50043">
    <property type="entry name" value="HTH_LUXR_2"/>
    <property type="match status" value="1"/>
</dbReference>
<reference evidence="6 7" key="1">
    <citation type="submission" date="2024-02" db="EMBL/GenBank/DDBJ databases">
        <title>Haloferula sargassicola NBRC 104335.</title>
        <authorList>
            <person name="Ichikawa N."/>
            <person name="Katano-Makiyama Y."/>
            <person name="Hidaka K."/>
        </authorList>
    </citation>
    <scope>NUCLEOTIDE SEQUENCE [LARGE SCALE GENOMIC DNA]</scope>
    <source>
        <strain evidence="6 7">NBRC 104335</strain>
    </source>
</reference>
<dbReference type="SMART" id="SM00448">
    <property type="entry name" value="REC"/>
    <property type="match status" value="1"/>
</dbReference>
<organism evidence="6 7">
    <name type="scientific">Haloferula sargassicola</name>
    <dbReference type="NCBI Taxonomy" id="490096"/>
    <lineage>
        <taxon>Bacteria</taxon>
        <taxon>Pseudomonadati</taxon>
        <taxon>Verrucomicrobiota</taxon>
        <taxon>Verrucomicrobiia</taxon>
        <taxon>Verrucomicrobiales</taxon>
        <taxon>Verrucomicrobiaceae</taxon>
        <taxon>Haloferula</taxon>
    </lineage>
</organism>
<dbReference type="Pfam" id="PF00072">
    <property type="entry name" value="Response_reg"/>
    <property type="match status" value="1"/>
</dbReference>
<gene>
    <name evidence="6" type="primary">nreC</name>
    <name evidence="6" type="ORF">Hsar01_02527</name>
</gene>
<sequence>MNEESSNSTIRIWLLEDHPQFAKQMTRLISAEDDLDCEKVFTHPNELYSEINFGTPLPDLMIFDLGLPGKDGLQVLREVKEKYPQQKIVILTAFDDRERVYRALCNGASGYLLKTAEPDDIVNGIRDVMHGAAPLSGAIASMILDGFAKLGPVEETEPLTNREEEVLRAMVRGLIKKEIADELDISLHTVDMHLRSVYRKLHVRTQTEAVSKAIRKGLV</sequence>
<dbReference type="InterPro" id="IPR011006">
    <property type="entry name" value="CheY-like_superfamily"/>
</dbReference>
<dbReference type="CDD" id="cd17535">
    <property type="entry name" value="REC_NarL-like"/>
    <property type="match status" value="1"/>
</dbReference>
<dbReference type="Gene3D" id="3.40.50.2300">
    <property type="match status" value="1"/>
</dbReference>
<dbReference type="PROSITE" id="PS50110">
    <property type="entry name" value="RESPONSE_REGULATORY"/>
    <property type="match status" value="1"/>
</dbReference>
<dbReference type="PANTHER" id="PTHR43214:SF43">
    <property type="entry name" value="TWO-COMPONENT RESPONSE REGULATOR"/>
    <property type="match status" value="1"/>
</dbReference>
<dbReference type="InterPro" id="IPR039420">
    <property type="entry name" value="WalR-like"/>
</dbReference>
<proteinExistence type="predicted"/>
<dbReference type="Pfam" id="PF00196">
    <property type="entry name" value="GerE"/>
    <property type="match status" value="1"/>
</dbReference>